<evidence type="ECO:0000313" key="2">
    <source>
        <dbReference type="Proteomes" id="UP001589590"/>
    </source>
</evidence>
<name>A0ABV5GX32_9FLAO</name>
<gene>
    <name evidence="1" type="ORF">ACFFU1_04775</name>
</gene>
<dbReference type="EMBL" id="JBHMFA010000004">
    <property type="protein sequence ID" value="MFB9104197.1"/>
    <property type="molecule type" value="Genomic_DNA"/>
</dbReference>
<sequence length="141" mass="16783">MLYLYFILLFQNTTPNYIEAYHDITDKNQELQFIERYKNSKDVSEQAYVISLQMKQAEYKIFPWAKLSIFNTGKSKLEALISENPENIDLRYVRLVIQEQLPKLLNYHAHIETDKAFLQNLLNKPDHTDYLDSYILENTSL</sequence>
<reference evidence="1 2" key="1">
    <citation type="submission" date="2024-09" db="EMBL/GenBank/DDBJ databases">
        <authorList>
            <person name="Sun Q."/>
            <person name="Mori K."/>
        </authorList>
    </citation>
    <scope>NUCLEOTIDE SEQUENCE [LARGE SCALE GENOMIC DNA]</scope>
    <source>
        <strain evidence="1 2">CECT 8300</strain>
    </source>
</reference>
<comment type="caution">
    <text evidence="1">The sequence shown here is derived from an EMBL/GenBank/DDBJ whole genome shotgun (WGS) entry which is preliminary data.</text>
</comment>
<keyword evidence="2" id="KW-1185">Reference proteome</keyword>
<organism evidence="1 2">
    <name type="scientific">Algibacter miyuki</name>
    <dbReference type="NCBI Taxonomy" id="1306933"/>
    <lineage>
        <taxon>Bacteria</taxon>
        <taxon>Pseudomonadati</taxon>
        <taxon>Bacteroidota</taxon>
        <taxon>Flavobacteriia</taxon>
        <taxon>Flavobacteriales</taxon>
        <taxon>Flavobacteriaceae</taxon>
        <taxon>Algibacter</taxon>
    </lineage>
</organism>
<proteinExistence type="predicted"/>
<protein>
    <submittedName>
        <fullName evidence="1">Uncharacterized protein</fullName>
    </submittedName>
</protein>
<accession>A0ABV5GX32</accession>
<dbReference type="Proteomes" id="UP001589590">
    <property type="component" value="Unassembled WGS sequence"/>
</dbReference>
<evidence type="ECO:0000313" key="1">
    <source>
        <dbReference type="EMBL" id="MFB9104197.1"/>
    </source>
</evidence>
<dbReference type="RefSeq" id="WP_290271477.1">
    <property type="nucleotide sequence ID" value="NZ_JAUFQP010000010.1"/>
</dbReference>